<evidence type="ECO:0000256" key="5">
    <source>
        <dbReference type="ARBA" id="ARBA00022801"/>
    </source>
</evidence>
<protein>
    <recommendedName>
        <fullName evidence="3">beta-galactosidase</fullName>
        <ecNumber evidence="3">3.2.1.23</ecNumber>
    </recommendedName>
</protein>
<organism evidence="10 11">
    <name type="scientific">Guyanagaster necrorhizus</name>
    <dbReference type="NCBI Taxonomy" id="856835"/>
    <lineage>
        <taxon>Eukaryota</taxon>
        <taxon>Fungi</taxon>
        <taxon>Dikarya</taxon>
        <taxon>Basidiomycota</taxon>
        <taxon>Agaricomycotina</taxon>
        <taxon>Agaricomycetes</taxon>
        <taxon>Agaricomycetidae</taxon>
        <taxon>Agaricales</taxon>
        <taxon>Marasmiineae</taxon>
        <taxon>Physalacriaceae</taxon>
        <taxon>Guyanagaster</taxon>
    </lineage>
</organism>
<evidence type="ECO:0000256" key="8">
    <source>
        <dbReference type="RuleBase" id="RU003679"/>
    </source>
</evidence>
<gene>
    <name evidence="10" type="ORF">BT62DRAFT_981036</name>
</gene>
<evidence type="ECO:0000313" key="11">
    <source>
        <dbReference type="Proteomes" id="UP000812287"/>
    </source>
</evidence>
<dbReference type="InterPro" id="IPR025300">
    <property type="entry name" value="BetaGal_jelly_roll_dom"/>
</dbReference>
<dbReference type="AlphaFoldDB" id="A0A9P8AS25"/>
<dbReference type="InterPro" id="IPR008979">
    <property type="entry name" value="Galactose-bd-like_sf"/>
</dbReference>
<dbReference type="Gene3D" id="2.60.390.10">
    <property type="entry name" value="Beta-galactosidase, domain 3"/>
    <property type="match status" value="1"/>
</dbReference>
<dbReference type="InterPro" id="IPR037110">
    <property type="entry name" value="Betagal_dom2_sf"/>
</dbReference>
<dbReference type="SUPFAM" id="SSF117100">
    <property type="entry name" value="Beta-galactosidase LacA, domain 3"/>
    <property type="match status" value="1"/>
</dbReference>
<evidence type="ECO:0000256" key="1">
    <source>
        <dbReference type="ARBA" id="ARBA00001412"/>
    </source>
</evidence>
<dbReference type="Gene3D" id="2.102.20.10">
    <property type="entry name" value="Beta-galactosidase, domain 2"/>
    <property type="match status" value="1"/>
</dbReference>
<dbReference type="Pfam" id="PF13363">
    <property type="entry name" value="BetaGal_dom3"/>
    <property type="match status" value="1"/>
</dbReference>
<dbReference type="InterPro" id="IPR017853">
    <property type="entry name" value="GH"/>
</dbReference>
<proteinExistence type="inferred from homology"/>
<keyword evidence="6" id="KW-0325">Glycoprotein</keyword>
<dbReference type="Gene3D" id="2.60.120.260">
    <property type="entry name" value="Galactose-binding domain-like"/>
    <property type="match status" value="2"/>
</dbReference>
<dbReference type="InterPro" id="IPR001944">
    <property type="entry name" value="Glycoside_Hdrlase_35"/>
</dbReference>
<accession>A0A9P8AS25</accession>
<dbReference type="OrthoDB" id="1657402at2759"/>
<name>A0A9P8AS25_9AGAR</name>
<keyword evidence="5 10" id="KW-0378">Hydrolase</keyword>
<evidence type="ECO:0000256" key="7">
    <source>
        <dbReference type="ARBA" id="ARBA00023295"/>
    </source>
</evidence>
<dbReference type="Gene3D" id="3.20.20.80">
    <property type="entry name" value="Glycosidases"/>
    <property type="match status" value="1"/>
</dbReference>
<evidence type="ECO:0000256" key="4">
    <source>
        <dbReference type="ARBA" id="ARBA00022729"/>
    </source>
</evidence>
<evidence type="ECO:0000256" key="3">
    <source>
        <dbReference type="ARBA" id="ARBA00012756"/>
    </source>
</evidence>
<dbReference type="SUPFAM" id="SSF49785">
    <property type="entry name" value="Galactose-binding domain-like"/>
    <property type="match status" value="2"/>
</dbReference>
<dbReference type="InterPro" id="IPR025972">
    <property type="entry name" value="BetaGal_dom3"/>
</dbReference>
<dbReference type="PRINTS" id="PR00742">
    <property type="entry name" value="GLHYDRLASE35"/>
</dbReference>
<dbReference type="SMART" id="SM01029">
    <property type="entry name" value="BetaGal_dom2"/>
    <property type="match status" value="1"/>
</dbReference>
<evidence type="ECO:0000313" key="10">
    <source>
        <dbReference type="EMBL" id="KAG7445521.1"/>
    </source>
</evidence>
<keyword evidence="4" id="KW-0732">Signal</keyword>
<sequence>MRPRASQRKAERITINDITDQVAYDRHSLLLRGQRVFLHSGEFHTFRLPVPSLWPDIMQKFKAAGLNAVSLYTHMGIINPSRGVLDFGDWRALKPFYEAALDAGLWVVLRPAGGIAHWATSEVSGKLRTNATDWRDAWTEYIKGIIEESAPYQITRGGPVIDNEYEQWLGAEYFEDLKAVYHNSTIVVPLTYNDPGPRSNFINGTGAVDLYGLDGYPQRFDCSNPLVWNPVPLTYYDYHMSVNPSQPWYIPEFQAGSYDAWGPAPGYDPCAVLTGPDFMSVFNRHLWASNAKLINYYMLYGGTSWGAIPFPGVYTSYDYGAAISEDRTLTSKYDELKLQSIFIRSSPGFYKTDRVADTSTGLDISTSPDVFMTLLVNPDTKAGFYIARHNDSSSTANTDFKLTVATIEGELELPLVASAITLGGRQSKVIVTDYSFGSRVQYSTAQVFFAGVIDGRDVLFLYGDSSQGHEAAIYFTGTPNQLHLRSPLVSIESRSKGATIVVFLPGIQGLVTLYDSDTQLVLFGDTETAGTFWSPVIAGDEADPLRNFWGLGTNTSILIGGPYLVRSASITGTELALRGDLSEGARLTVIAPNRIRSISWNGELISGDLASVGGFVGQLELGTGFGGIKVPELKDWKYKDSLPEIGRRFDDGTWAVANHTSTNIPLKPYYGDGRVLYGCDYGFCENIVLWRGHFVASGAEKSVNLSINGGEVRDSVFVFLGPTLECFGSSTNNLNILEETDDVFVFPEGSLSLGQDNVITIVQDNMGLNETEGCKVFHRSNLFPTNKRFFPLANTDSSKGPRGVRGFQLNSGTFSEWKVQGKIGGYANFPDKVRGIFNEGGLFGERAGWHLPGFDTSSWGSRELSSGLPGSAAGVGFFVTTFELDIPAGYDVPMSFVFDEPLGQAYRVYLFVNGWMMGKRVGNLGPQSKFPVHQGILDYQGENTVAVALWAMEEGGFVRLLLRLAIDGVFEGGVGHVAMNNPGWAPRGRLL</sequence>
<reference evidence="10" key="1">
    <citation type="submission" date="2020-11" db="EMBL/GenBank/DDBJ databases">
        <title>Adaptations for nitrogen fixation in a non-lichenized fungal sporocarp promotes dispersal by wood-feeding termites.</title>
        <authorList>
            <consortium name="DOE Joint Genome Institute"/>
            <person name="Koch R.A."/>
            <person name="Yoon G."/>
            <person name="Arayal U."/>
            <person name="Lail K."/>
            <person name="Amirebrahimi M."/>
            <person name="Labutti K."/>
            <person name="Lipzen A."/>
            <person name="Riley R."/>
            <person name="Barry K."/>
            <person name="Henrissat B."/>
            <person name="Grigoriev I.V."/>
            <person name="Herr J.R."/>
            <person name="Aime M.C."/>
        </authorList>
    </citation>
    <scope>NUCLEOTIDE SEQUENCE</scope>
    <source>
        <strain evidence="10">MCA 3950</strain>
    </source>
</reference>
<dbReference type="InterPro" id="IPR036833">
    <property type="entry name" value="BetaGal_dom3_sf"/>
</dbReference>
<dbReference type="InterPro" id="IPR018954">
    <property type="entry name" value="Betagal_dom2"/>
</dbReference>
<keyword evidence="7" id="KW-0326">Glycosidase</keyword>
<dbReference type="EC" id="3.2.1.23" evidence="3"/>
<dbReference type="RefSeq" id="XP_043039021.1">
    <property type="nucleotide sequence ID" value="XM_043189560.1"/>
</dbReference>
<comment type="catalytic activity">
    <reaction evidence="1">
        <text>Hydrolysis of terminal non-reducing beta-D-galactose residues in beta-D-galactosides.</text>
        <dbReference type="EC" id="3.2.1.23"/>
    </reaction>
</comment>
<keyword evidence="11" id="KW-1185">Reference proteome</keyword>
<dbReference type="EMBL" id="MU250536">
    <property type="protein sequence ID" value="KAG7445521.1"/>
    <property type="molecule type" value="Genomic_DNA"/>
</dbReference>
<dbReference type="SUPFAM" id="SSF51445">
    <property type="entry name" value="(Trans)glycosidases"/>
    <property type="match status" value="1"/>
</dbReference>
<dbReference type="InterPro" id="IPR031330">
    <property type="entry name" value="Gly_Hdrlase_35_cat"/>
</dbReference>
<comment type="caution">
    <text evidence="10">The sequence shown here is derived from an EMBL/GenBank/DDBJ whole genome shotgun (WGS) entry which is preliminary data.</text>
</comment>
<dbReference type="Pfam" id="PF01301">
    <property type="entry name" value="Glyco_hydro_35"/>
    <property type="match status" value="1"/>
</dbReference>
<evidence type="ECO:0000256" key="2">
    <source>
        <dbReference type="ARBA" id="ARBA00009809"/>
    </source>
</evidence>
<evidence type="ECO:0000256" key="6">
    <source>
        <dbReference type="ARBA" id="ARBA00023180"/>
    </source>
</evidence>
<dbReference type="Pfam" id="PF10435">
    <property type="entry name" value="BetaGal_dom2"/>
    <property type="match status" value="1"/>
</dbReference>
<evidence type="ECO:0000259" key="9">
    <source>
        <dbReference type="SMART" id="SM01029"/>
    </source>
</evidence>
<dbReference type="SUPFAM" id="SSF51011">
    <property type="entry name" value="Glycosyl hydrolase domain"/>
    <property type="match status" value="1"/>
</dbReference>
<dbReference type="Pfam" id="PF13364">
    <property type="entry name" value="BetaGal_ABD2"/>
    <property type="match status" value="2"/>
</dbReference>
<dbReference type="GO" id="GO:0005975">
    <property type="term" value="P:carbohydrate metabolic process"/>
    <property type="evidence" value="ECO:0007669"/>
    <property type="project" value="InterPro"/>
</dbReference>
<dbReference type="GeneID" id="66111857"/>
<dbReference type="PANTHER" id="PTHR23421">
    <property type="entry name" value="BETA-GALACTOSIDASE RELATED"/>
    <property type="match status" value="1"/>
</dbReference>
<dbReference type="GO" id="GO:0004565">
    <property type="term" value="F:beta-galactosidase activity"/>
    <property type="evidence" value="ECO:0007669"/>
    <property type="project" value="UniProtKB-EC"/>
</dbReference>
<feature type="domain" description="Beta-galactosidase" evidence="9">
    <location>
        <begin position="351"/>
        <end position="532"/>
    </location>
</feature>
<comment type="similarity">
    <text evidence="2 8">Belongs to the glycosyl hydrolase 35 family.</text>
</comment>
<dbReference type="Proteomes" id="UP000812287">
    <property type="component" value="Unassembled WGS sequence"/>
</dbReference>